<gene>
    <name evidence="1" type="ORF">V6N12_023979</name>
</gene>
<sequence>MHMGRRLAVRLDQPSPLRLKQWDIQVDIIEKGGPSWADIIKSKQPGEGKIGQAKEFGKVKKPYHHLRALEDMSLMGFHSFELDQIDPSVVGDNVVDLVDEQIVYSLDGVQISWEARVNALNGSHNAVVQDNKRGNVVHNPTVAHFIEARFKGSVGCANTRGKKALKGCSVFYSIMLSG</sequence>
<organism evidence="1 2">
    <name type="scientific">Hibiscus sabdariffa</name>
    <name type="common">roselle</name>
    <dbReference type="NCBI Taxonomy" id="183260"/>
    <lineage>
        <taxon>Eukaryota</taxon>
        <taxon>Viridiplantae</taxon>
        <taxon>Streptophyta</taxon>
        <taxon>Embryophyta</taxon>
        <taxon>Tracheophyta</taxon>
        <taxon>Spermatophyta</taxon>
        <taxon>Magnoliopsida</taxon>
        <taxon>eudicotyledons</taxon>
        <taxon>Gunneridae</taxon>
        <taxon>Pentapetalae</taxon>
        <taxon>rosids</taxon>
        <taxon>malvids</taxon>
        <taxon>Malvales</taxon>
        <taxon>Malvaceae</taxon>
        <taxon>Malvoideae</taxon>
        <taxon>Hibiscus</taxon>
    </lineage>
</organism>
<reference evidence="1 2" key="1">
    <citation type="journal article" date="2024" name="G3 (Bethesda)">
        <title>Genome assembly of Hibiscus sabdariffa L. provides insights into metabolisms of medicinal natural products.</title>
        <authorList>
            <person name="Kim T."/>
        </authorList>
    </citation>
    <scope>NUCLEOTIDE SEQUENCE [LARGE SCALE GENOMIC DNA]</scope>
    <source>
        <strain evidence="1">TK-2024</strain>
        <tissue evidence="1">Old leaves</tissue>
    </source>
</reference>
<evidence type="ECO:0000313" key="1">
    <source>
        <dbReference type="EMBL" id="KAK8589585.1"/>
    </source>
</evidence>
<proteinExistence type="predicted"/>
<accession>A0ABR2FZ93</accession>
<protein>
    <submittedName>
        <fullName evidence="1">Uncharacterized protein</fullName>
    </submittedName>
</protein>
<dbReference type="Proteomes" id="UP001472677">
    <property type="component" value="Unassembled WGS sequence"/>
</dbReference>
<comment type="caution">
    <text evidence="1">The sequence shown here is derived from an EMBL/GenBank/DDBJ whole genome shotgun (WGS) entry which is preliminary data.</text>
</comment>
<keyword evidence="2" id="KW-1185">Reference proteome</keyword>
<name>A0ABR2FZ93_9ROSI</name>
<dbReference type="EMBL" id="JBBPBM010000004">
    <property type="protein sequence ID" value="KAK8589585.1"/>
    <property type="molecule type" value="Genomic_DNA"/>
</dbReference>
<evidence type="ECO:0000313" key="2">
    <source>
        <dbReference type="Proteomes" id="UP001472677"/>
    </source>
</evidence>